<evidence type="ECO:0000313" key="2">
    <source>
        <dbReference type="Proteomes" id="UP000181790"/>
    </source>
</evidence>
<name>A0A1S2VA60_9BACT</name>
<organism evidence="1 2">
    <name type="scientific">Arsenicibacter rosenii</name>
    <dbReference type="NCBI Taxonomy" id="1750698"/>
    <lineage>
        <taxon>Bacteria</taxon>
        <taxon>Pseudomonadati</taxon>
        <taxon>Bacteroidota</taxon>
        <taxon>Cytophagia</taxon>
        <taxon>Cytophagales</taxon>
        <taxon>Spirosomataceae</taxon>
        <taxon>Arsenicibacter</taxon>
    </lineage>
</organism>
<dbReference type="OrthoDB" id="9856063at2"/>
<sequence>MKGVKFIFLIFIVGACTHDKTEQSQVMERVESENARIAKANESTRIGDFYIPDPSDPSTKEVSVNSDDLESFVNKSGFFKSGKLTVKPSAATNSLYMSFVKANSSNPSIRRFRREAAEQLLSSSLKTMTVKDRVFYTGELIAGRSDEVSLIRESVVSVKGNIDPIEYKQLVGQAKNLLDQYEDSFKEDLAFYESKSGGTYRQRAVRAIFSKVAQQGLDLVQSNKKLLVETL</sequence>
<dbReference type="PROSITE" id="PS51257">
    <property type="entry name" value="PROKAR_LIPOPROTEIN"/>
    <property type="match status" value="1"/>
</dbReference>
<accession>A0A1S2VA60</accession>
<evidence type="ECO:0000313" key="1">
    <source>
        <dbReference type="EMBL" id="OIN55603.1"/>
    </source>
</evidence>
<reference evidence="1 2" key="1">
    <citation type="submission" date="2016-10" db="EMBL/GenBank/DDBJ databases">
        <title>Arsenicibacter rosenii gen. nov., sp. nov., an efficient arsenic-methylating bacterium isolated from an arsenic-contaminated paddy soil.</title>
        <authorList>
            <person name="Huang K."/>
        </authorList>
    </citation>
    <scope>NUCLEOTIDE SEQUENCE [LARGE SCALE GENOMIC DNA]</scope>
    <source>
        <strain evidence="1 2">SM-1</strain>
    </source>
</reference>
<proteinExistence type="predicted"/>
<dbReference type="Proteomes" id="UP000181790">
    <property type="component" value="Unassembled WGS sequence"/>
</dbReference>
<dbReference type="AlphaFoldDB" id="A0A1S2VA60"/>
<gene>
    <name evidence="1" type="ORF">BLX24_29220</name>
</gene>
<protein>
    <submittedName>
        <fullName evidence="1">Uncharacterized protein</fullName>
    </submittedName>
</protein>
<comment type="caution">
    <text evidence="1">The sequence shown here is derived from an EMBL/GenBank/DDBJ whole genome shotgun (WGS) entry which is preliminary data.</text>
</comment>
<keyword evidence="2" id="KW-1185">Reference proteome</keyword>
<dbReference type="RefSeq" id="WP_071506768.1">
    <property type="nucleotide sequence ID" value="NZ_MORL01000053.1"/>
</dbReference>
<dbReference type="EMBL" id="MORL01000053">
    <property type="protein sequence ID" value="OIN55603.1"/>
    <property type="molecule type" value="Genomic_DNA"/>
</dbReference>